<sequence>MIGVVTLKITIIGSPGSGKSTYSRAISQRLTYPIFHLDYYWHQSDYSEAARLQLNRQQNKFMQEHDHCIIDGNYSSTMPDRMKQADLIIWLQVSRMTAIKRVIQRSLRQKWWHQSRIDMAENFSEHFDREYWQFLKFVWDYPKRNNQLIKTNYQKYATNKTLVILKNQSEKEQFLQDLMKLAQS</sequence>
<dbReference type="Proteomes" id="UP000051813">
    <property type="component" value="Unassembled WGS sequence"/>
</dbReference>
<organism evidence="1 2">
    <name type="scientific">Lapidilactobacillus dextrinicus DSM 20335</name>
    <dbReference type="NCBI Taxonomy" id="1423738"/>
    <lineage>
        <taxon>Bacteria</taxon>
        <taxon>Bacillati</taxon>
        <taxon>Bacillota</taxon>
        <taxon>Bacilli</taxon>
        <taxon>Lactobacillales</taxon>
        <taxon>Lactobacillaceae</taxon>
        <taxon>Lapidilactobacillus</taxon>
    </lineage>
</organism>
<name>A0A0R2BUB7_9LACO</name>
<dbReference type="InterPro" id="IPR027417">
    <property type="entry name" value="P-loop_NTPase"/>
</dbReference>
<dbReference type="PANTHER" id="PTHR37816:SF3">
    <property type="entry name" value="MODULATES DNA TOPOLOGY"/>
    <property type="match status" value="1"/>
</dbReference>
<keyword evidence="2" id="KW-1185">Reference proteome</keyword>
<dbReference type="Pfam" id="PF13238">
    <property type="entry name" value="AAA_18"/>
    <property type="match status" value="1"/>
</dbReference>
<dbReference type="PATRIC" id="fig|1423738.3.peg.1532"/>
<protein>
    <recommendedName>
        <fullName evidence="3">DNA topology modulation protein</fullName>
    </recommendedName>
</protein>
<proteinExistence type="predicted"/>
<evidence type="ECO:0008006" key="3">
    <source>
        <dbReference type="Google" id="ProtNLM"/>
    </source>
</evidence>
<dbReference type="OrthoDB" id="1201990at2"/>
<dbReference type="PANTHER" id="PTHR37816">
    <property type="entry name" value="YALI0E33011P"/>
    <property type="match status" value="1"/>
</dbReference>
<dbReference type="InterPro" id="IPR052922">
    <property type="entry name" value="Cytidylate_Kinase-2"/>
</dbReference>
<dbReference type="Gene3D" id="3.40.50.300">
    <property type="entry name" value="P-loop containing nucleotide triphosphate hydrolases"/>
    <property type="match status" value="1"/>
</dbReference>
<dbReference type="SUPFAM" id="SSF52540">
    <property type="entry name" value="P-loop containing nucleoside triphosphate hydrolases"/>
    <property type="match status" value="1"/>
</dbReference>
<dbReference type="EMBL" id="AYYK01000004">
    <property type="protein sequence ID" value="KRM79340.1"/>
    <property type="molecule type" value="Genomic_DNA"/>
</dbReference>
<evidence type="ECO:0000313" key="1">
    <source>
        <dbReference type="EMBL" id="KRM79340.1"/>
    </source>
</evidence>
<dbReference type="STRING" id="1423738.FC84_GL001515"/>
<evidence type="ECO:0000313" key="2">
    <source>
        <dbReference type="Proteomes" id="UP000051813"/>
    </source>
</evidence>
<comment type="caution">
    <text evidence="1">The sequence shown here is derived from an EMBL/GenBank/DDBJ whole genome shotgun (WGS) entry which is preliminary data.</text>
</comment>
<accession>A0A0R2BUB7</accession>
<gene>
    <name evidence="1" type="ORF">FC84_GL001515</name>
</gene>
<dbReference type="AlphaFoldDB" id="A0A0R2BUB7"/>
<reference evidence="1 2" key="1">
    <citation type="journal article" date="2015" name="Genome Announc.">
        <title>Expanding the biotechnology potential of lactobacilli through comparative genomics of 213 strains and associated genera.</title>
        <authorList>
            <person name="Sun Z."/>
            <person name="Harris H.M."/>
            <person name="McCann A."/>
            <person name="Guo C."/>
            <person name="Argimon S."/>
            <person name="Zhang W."/>
            <person name="Yang X."/>
            <person name="Jeffery I.B."/>
            <person name="Cooney J.C."/>
            <person name="Kagawa T.F."/>
            <person name="Liu W."/>
            <person name="Song Y."/>
            <person name="Salvetti E."/>
            <person name="Wrobel A."/>
            <person name="Rasinkangas P."/>
            <person name="Parkhill J."/>
            <person name="Rea M.C."/>
            <person name="O'Sullivan O."/>
            <person name="Ritari J."/>
            <person name="Douillard F.P."/>
            <person name="Paul Ross R."/>
            <person name="Yang R."/>
            <person name="Briner A.E."/>
            <person name="Felis G.E."/>
            <person name="de Vos W.M."/>
            <person name="Barrangou R."/>
            <person name="Klaenhammer T.R."/>
            <person name="Caufield P.W."/>
            <person name="Cui Y."/>
            <person name="Zhang H."/>
            <person name="O'Toole P.W."/>
        </authorList>
    </citation>
    <scope>NUCLEOTIDE SEQUENCE [LARGE SCALE GENOMIC DNA]</scope>
    <source>
        <strain evidence="1 2">DSM 20335</strain>
    </source>
</reference>